<organism evidence="3 4">
    <name type="scientific">Nocardia mexicana</name>
    <dbReference type="NCBI Taxonomy" id="279262"/>
    <lineage>
        <taxon>Bacteria</taxon>
        <taxon>Bacillati</taxon>
        <taxon>Actinomycetota</taxon>
        <taxon>Actinomycetes</taxon>
        <taxon>Mycobacteriales</taxon>
        <taxon>Nocardiaceae</taxon>
        <taxon>Nocardia</taxon>
    </lineage>
</organism>
<evidence type="ECO:0000313" key="3">
    <source>
        <dbReference type="EMBL" id="RDI51146.1"/>
    </source>
</evidence>
<sequence length="209" mass="22677">MEFTENARPLLTTARISGPTSSHIADLSVDGATPMPMVCLLTATGTVVIPTAEDDPAIDDGTDHVVRIAVHPTRPGNRDDLPPLPQDCWLWQPGFDTSVIRSSDGDGELTHLIVTSILPRSVSDSAPRPRRGYPRGRPSHVATTMIALFTGFVVGWMILRAITSRGRRGRDFGTPREGTRALPSHRAALSTGSHVESKDLREPLHPDPR</sequence>
<evidence type="ECO:0000256" key="2">
    <source>
        <dbReference type="SAM" id="Phobius"/>
    </source>
</evidence>
<gene>
    <name evidence="3" type="ORF">DFR68_105624</name>
</gene>
<protein>
    <submittedName>
        <fullName evidence="3">Uncharacterized protein</fullName>
    </submittedName>
</protein>
<comment type="caution">
    <text evidence="3">The sequence shown here is derived from an EMBL/GenBank/DDBJ whole genome shotgun (WGS) entry which is preliminary data.</text>
</comment>
<dbReference type="AlphaFoldDB" id="A0A370H4Q6"/>
<dbReference type="STRING" id="1210089.GCA_001613165_04784"/>
<feature type="compositionally biased region" description="Basic and acidic residues" evidence="1">
    <location>
        <begin position="195"/>
        <end position="209"/>
    </location>
</feature>
<evidence type="ECO:0000256" key="1">
    <source>
        <dbReference type="SAM" id="MobiDB-lite"/>
    </source>
</evidence>
<dbReference type="EMBL" id="QQAZ01000005">
    <property type="protein sequence ID" value="RDI51146.1"/>
    <property type="molecule type" value="Genomic_DNA"/>
</dbReference>
<dbReference type="RefSeq" id="WP_068023567.1">
    <property type="nucleotide sequence ID" value="NZ_QQAZ01000005.1"/>
</dbReference>
<feature type="region of interest" description="Disordered" evidence="1">
    <location>
        <begin position="167"/>
        <end position="209"/>
    </location>
</feature>
<reference evidence="3 4" key="1">
    <citation type="submission" date="2018-07" db="EMBL/GenBank/DDBJ databases">
        <title>Genomic Encyclopedia of Type Strains, Phase IV (KMG-IV): sequencing the most valuable type-strain genomes for metagenomic binning, comparative biology and taxonomic classification.</title>
        <authorList>
            <person name="Goeker M."/>
        </authorList>
    </citation>
    <scope>NUCLEOTIDE SEQUENCE [LARGE SCALE GENOMIC DNA]</scope>
    <source>
        <strain evidence="3 4">DSM 44952</strain>
    </source>
</reference>
<dbReference type="Proteomes" id="UP000255355">
    <property type="component" value="Unassembled WGS sequence"/>
</dbReference>
<evidence type="ECO:0000313" key="4">
    <source>
        <dbReference type="Proteomes" id="UP000255355"/>
    </source>
</evidence>
<name>A0A370H4Q6_9NOCA</name>
<keyword evidence="2" id="KW-1133">Transmembrane helix</keyword>
<feature type="transmembrane region" description="Helical" evidence="2">
    <location>
        <begin position="140"/>
        <end position="159"/>
    </location>
</feature>
<proteinExistence type="predicted"/>
<accession>A0A370H4Q6</accession>
<keyword evidence="2" id="KW-0812">Transmembrane</keyword>
<keyword evidence="2" id="KW-0472">Membrane</keyword>
<feature type="compositionally biased region" description="Basic and acidic residues" evidence="1">
    <location>
        <begin position="169"/>
        <end position="179"/>
    </location>
</feature>
<keyword evidence="4" id="KW-1185">Reference proteome</keyword>